<dbReference type="EMBL" id="BMGG01000008">
    <property type="protein sequence ID" value="GGC81211.1"/>
    <property type="molecule type" value="Genomic_DNA"/>
</dbReference>
<protein>
    <submittedName>
        <fullName evidence="2">Polyketide cyclase</fullName>
    </submittedName>
</protein>
<dbReference type="InterPro" id="IPR037401">
    <property type="entry name" value="SnoaL-like"/>
</dbReference>
<accession>A0A916UP79</accession>
<name>A0A916UP79_9HYPH</name>
<sequence length="108" mass="11351">MSLDLPAPVAAYFAADKVADGAIAMCFTDEAVVKDEGHAHAGRAAIAKWRTEASVRYSYTSDPVAVAVEPARVVVTSRVTGNFPGSPVDLRYVFVLAGDKIASLEIAP</sequence>
<dbReference type="AlphaFoldDB" id="A0A916UP79"/>
<evidence type="ECO:0000259" key="1">
    <source>
        <dbReference type="Pfam" id="PF12680"/>
    </source>
</evidence>
<dbReference type="Gene3D" id="3.10.450.50">
    <property type="match status" value="1"/>
</dbReference>
<dbReference type="Pfam" id="PF12680">
    <property type="entry name" value="SnoaL_2"/>
    <property type="match status" value="1"/>
</dbReference>
<evidence type="ECO:0000313" key="3">
    <source>
        <dbReference type="Proteomes" id="UP000637002"/>
    </source>
</evidence>
<dbReference type="Proteomes" id="UP000637002">
    <property type="component" value="Unassembled WGS sequence"/>
</dbReference>
<feature type="domain" description="SnoaL-like" evidence="1">
    <location>
        <begin position="22"/>
        <end position="96"/>
    </location>
</feature>
<proteinExistence type="predicted"/>
<evidence type="ECO:0000313" key="2">
    <source>
        <dbReference type="EMBL" id="GGC81211.1"/>
    </source>
</evidence>
<dbReference type="SUPFAM" id="SSF54427">
    <property type="entry name" value="NTF2-like"/>
    <property type="match status" value="1"/>
</dbReference>
<reference evidence="2" key="1">
    <citation type="journal article" date="2014" name="Int. J. Syst. Evol. Microbiol.">
        <title>Complete genome sequence of Corynebacterium casei LMG S-19264T (=DSM 44701T), isolated from a smear-ripened cheese.</title>
        <authorList>
            <consortium name="US DOE Joint Genome Institute (JGI-PGF)"/>
            <person name="Walter F."/>
            <person name="Albersmeier A."/>
            <person name="Kalinowski J."/>
            <person name="Ruckert C."/>
        </authorList>
    </citation>
    <scope>NUCLEOTIDE SEQUENCE</scope>
    <source>
        <strain evidence="2">CGMCC 1.12919</strain>
    </source>
</reference>
<dbReference type="InterPro" id="IPR032710">
    <property type="entry name" value="NTF2-like_dom_sf"/>
</dbReference>
<gene>
    <name evidence="2" type="ORF">GCM10010994_43960</name>
</gene>
<comment type="caution">
    <text evidence="2">The sequence shown here is derived from an EMBL/GenBank/DDBJ whole genome shotgun (WGS) entry which is preliminary data.</text>
</comment>
<keyword evidence="3" id="KW-1185">Reference proteome</keyword>
<reference evidence="2" key="2">
    <citation type="submission" date="2020-09" db="EMBL/GenBank/DDBJ databases">
        <authorList>
            <person name="Sun Q."/>
            <person name="Zhou Y."/>
        </authorList>
    </citation>
    <scope>NUCLEOTIDE SEQUENCE</scope>
    <source>
        <strain evidence="2">CGMCC 1.12919</strain>
    </source>
</reference>
<organism evidence="2 3">
    <name type="scientific">Chelatococcus reniformis</name>
    <dbReference type="NCBI Taxonomy" id="1494448"/>
    <lineage>
        <taxon>Bacteria</taxon>
        <taxon>Pseudomonadati</taxon>
        <taxon>Pseudomonadota</taxon>
        <taxon>Alphaproteobacteria</taxon>
        <taxon>Hyphomicrobiales</taxon>
        <taxon>Chelatococcaceae</taxon>
        <taxon>Chelatococcus</taxon>
    </lineage>
</organism>
<dbReference type="RefSeq" id="WP_188611316.1">
    <property type="nucleotide sequence ID" value="NZ_BMGG01000008.1"/>
</dbReference>